<sequence length="90" mass="10037">DLLVLHGKVGGKATWSRGIFISYSGFTQEGLEAFSKGRPTNLIAVTGQDLYFVLEGGMPLDQMIRLKSRLTAEEGRVYVPVQELLFINYK</sequence>
<name>X0UHT2_9ZZZZ</name>
<dbReference type="AlphaFoldDB" id="X0UHT2"/>
<gene>
    <name evidence="1" type="ORF">S01H1_23826</name>
</gene>
<dbReference type="EMBL" id="BARS01013904">
    <property type="protein sequence ID" value="GAF88065.1"/>
    <property type="molecule type" value="Genomic_DNA"/>
</dbReference>
<protein>
    <recommendedName>
        <fullName evidence="2">Restriction endonuclease type IV Mrr domain-containing protein</fullName>
    </recommendedName>
</protein>
<accession>X0UHT2</accession>
<feature type="non-terminal residue" evidence="1">
    <location>
        <position position="1"/>
    </location>
</feature>
<evidence type="ECO:0000313" key="1">
    <source>
        <dbReference type="EMBL" id="GAF88065.1"/>
    </source>
</evidence>
<evidence type="ECO:0008006" key="2">
    <source>
        <dbReference type="Google" id="ProtNLM"/>
    </source>
</evidence>
<comment type="caution">
    <text evidence="1">The sequence shown here is derived from an EMBL/GenBank/DDBJ whole genome shotgun (WGS) entry which is preliminary data.</text>
</comment>
<organism evidence="1">
    <name type="scientific">marine sediment metagenome</name>
    <dbReference type="NCBI Taxonomy" id="412755"/>
    <lineage>
        <taxon>unclassified sequences</taxon>
        <taxon>metagenomes</taxon>
        <taxon>ecological metagenomes</taxon>
    </lineage>
</organism>
<reference evidence="1" key="1">
    <citation type="journal article" date="2014" name="Front. Microbiol.">
        <title>High frequency of phylogenetically diverse reductive dehalogenase-homologous genes in deep subseafloor sedimentary metagenomes.</title>
        <authorList>
            <person name="Kawai M."/>
            <person name="Futagami T."/>
            <person name="Toyoda A."/>
            <person name="Takaki Y."/>
            <person name="Nishi S."/>
            <person name="Hori S."/>
            <person name="Arai W."/>
            <person name="Tsubouchi T."/>
            <person name="Morono Y."/>
            <person name="Uchiyama I."/>
            <person name="Ito T."/>
            <person name="Fujiyama A."/>
            <person name="Inagaki F."/>
            <person name="Takami H."/>
        </authorList>
    </citation>
    <scope>NUCLEOTIDE SEQUENCE</scope>
    <source>
        <strain evidence="1">Expedition CK06-06</strain>
    </source>
</reference>
<proteinExistence type="predicted"/>